<gene>
    <name evidence="2" type="ORF">Voc01_084090</name>
</gene>
<accession>A0A8J4A2S3</accession>
<evidence type="ECO:0000313" key="3">
    <source>
        <dbReference type="Proteomes" id="UP000635606"/>
    </source>
</evidence>
<sequence>MGRQRGWPRRGGWRGSGPNPDALIVPSIVLMFAGLATLGVCTVRARRLTGWPAWTPLVVTAVGLLAASLYPVDRTVHFVVLGLVWGAAWLLMAYVAYRQPRPVAPPEPRRGLVTP</sequence>
<keyword evidence="1" id="KW-1133">Transmembrane helix</keyword>
<organism evidence="2 3">
    <name type="scientific">Virgisporangium ochraceum</name>
    <dbReference type="NCBI Taxonomy" id="65505"/>
    <lineage>
        <taxon>Bacteria</taxon>
        <taxon>Bacillati</taxon>
        <taxon>Actinomycetota</taxon>
        <taxon>Actinomycetes</taxon>
        <taxon>Micromonosporales</taxon>
        <taxon>Micromonosporaceae</taxon>
        <taxon>Virgisporangium</taxon>
    </lineage>
</organism>
<comment type="caution">
    <text evidence="2">The sequence shown here is derived from an EMBL/GenBank/DDBJ whole genome shotgun (WGS) entry which is preliminary data.</text>
</comment>
<dbReference type="RefSeq" id="WP_203933320.1">
    <property type="nucleotide sequence ID" value="NZ_BOPH01000117.1"/>
</dbReference>
<name>A0A8J4A2S3_9ACTN</name>
<feature type="transmembrane region" description="Helical" evidence="1">
    <location>
        <begin position="78"/>
        <end position="97"/>
    </location>
</feature>
<keyword evidence="1" id="KW-0472">Membrane</keyword>
<dbReference type="EMBL" id="BOPH01000117">
    <property type="protein sequence ID" value="GIJ73492.1"/>
    <property type="molecule type" value="Genomic_DNA"/>
</dbReference>
<dbReference type="Proteomes" id="UP000635606">
    <property type="component" value="Unassembled WGS sequence"/>
</dbReference>
<feature type="transmembrane region" description="Helical" evidence="1">
    <location>
        <begin position="23"/>
        <end position="41"/>
    </location>
</feature>
<keyword evidence="1" id="KW-0812">Transmembrane</keyword>
<reference evidence="2" key="1">
    <citation type="submission" date="2021-01" db="EMBL/GenBank/DDBJ databases">
        <title>Whole genome shotgun sequence of Virgisporangium ochraceum NBRC 16418.</title>
        <authorList>
            <person name="Komaki H."/>
            <person name="Tamura T."/>
        </authorList>
    </citation>
    <scope>NUCLEOTIDE SEQUENCE</scope>
    <source>
        <strain evidence="2">NBRC 16418</strain>
    </source>
</reference>
<proteinExistence type="predicted"/>
<evidence type="ECO:0000256" key="1">
    <source>
        <dbReference type="SAM" id="Phobius"/>
    </source>
</evidence>
<evidence type="ECO:0000313" key="2">
    <source>
        <dbReference type="EMBL" id="GIJ73492.1"/>
    </source>
</evidence>
<keyword evidence="3" id="KW-1185">Reference proteome</keyword>
<feature type="transmembrane region" description="Helical" evidence="1">
    <location>
        <begin position="53"/>
        <end position="72"/>
    </location>
</feature>
<protein>
    <submittedName>
        <fullName evidence="2">Uncharacterized protein</fullName>
    </submittedName>
</protein>
<dbReference type="AlphaFoldDB" id="A0A8J4A2S3"/>